<dbReference type="PANTHER" id="PTHR40661">
    <property type="match status" value="1"/>
</dbReference>
<dbReference type="InterPro" id="IPR015927">
    <property type="entry name" value="Peptidase_S24_S26A/B/C"/>
</dbReference>
<name>A0A0H2UUR8_STRP3</name>
<dbReference type="CDD" id="cd06529">
    <property type="entry name" value="S24_LexA-like"/>
    <property type="match status" value="1"/>
</dbReference>
<dbReference type="AlphaFoldDB" id="A0A0H2UUR8"/>
<keyword evidence="1" id="KW-0805">Transcription regulation</keyword>
<dbReference type="PANTHER" id="PTHR40661:SF1">
    <property type="entry name" value="HTH CRO_C1-TYPE DOMAIN-CONTAINING PROTEIN"/>
    <property type="match status" value="1"/>
</dbReference>
<dbReference type="Pfam" id="PF01381">
    <property type="entry name" value="HTH_3"/>
    <property type="match status" value="1"/>
</dbReference>
<proteinExistence type="predicted"/>
<accession>A0A0H2UUR8</accession>
<dbReference type="RefSeq" id="WP_002993300.1">
    <property type="nucleotide sequence ID" value="NC_004070.1"/>
</dbReference>
<dbReference type="EMBL" id="AE014074">
    <property type="protein sequence ID" value="AAM79447.1"/>
    <property type="molecule type" value="Genomic_DNA"/>
</dbReference>
<dbReference type="Pfam" id="PF00717">
    <property type="entry name" value="Peptidase_S24"/>
    <property type="match status" value="1"/>
</dbReference>
<organism evidence="5 6">
    <name type="scientific">Streptococcus pyogenes serotype M3 (strain ATCC BAA-595 / MGAS315)</name>
    <dbReference type="NCBI Taxonomy" id="198466"/>
    <lineage>
        <taxon>Bacteria</taxon>
        <taxon>Bacillati</taxon>
        <taxon>Bacillota</taxon>
        <taxon>Bacilli</taxon>
        <taxon>Lactobacillales</taxon>
        <taxon>Streptococcaceae</taxon>
        <taxon>Streptococcus</taxon>
    </lineage>
</organism>
<gene>
    <name evidence="5" type="ordered locus">SpyM3_0840</name>
</gene>
<dbReference type="HOGENOM" id="CLU_066192_1_1_9"/>
<dbReference type="InterPro" id="IPR039418">
    <property type="entry name" value="LexA-like"/>
</dbReference>
<dbReference type="CDD" id="cd00093">
    <property type="entry name" value="HTH_XRE"/>
    <property type="match status" value="1"/>
</dbReference>
<dbReference type="InterPro" id="IPR010982">
    <property type="entry name" value="Lambda_DNA-bd_dom_sf"/>
</dbReference>
<dbReference type="InterPro" id="IPR036286">
    <property type="entry name" value="LexA/Signal_pep-like_sf"/>
</dbReference>
<dbReference type="SMART" id="SM00530">
    <property type="entry name" value="HTH_XRE"/>
    <property type="match status" value="1"/>
</dbReference>
<dbReference type="KEGG" id="spg:SpyM3_0840"/>
<dbReference type="GO" id="GO:0003677">
    <property type="term" value="F:DNA binding"/>
    <property type="evidence" value="ECO:0007669"/>
    <property type="project" value="UniProtKB-KW"/>
</dbReference>
<sequence length="232" mass="26918">MFSGHQLKTARLSKGITQSELGRLLHVNKMTISNWEKGKNIPNEKHLNALLHLFNVTSDYFDPNYRLLTPYNQLTISNKEKVIGYSERLLNHQIDKKSKDLIDKPSQLYAYRVYESLSAGTGYSYFGDGNFDVVFYDEQLEYDFASWVFGDSMEPTYLNGEVVLIKQNSFDYDGAIYAVEWDGQTYIKKVFREDEGLRLVSLNKKYSDKFAPYSEEPRIIGKIIANFRPLEI</sequence>
<reference evidence="5 6" key="1">
    <citation type="journal article" date="2002" name="Proc. Natl. Acad. Sci. U.S.A.">
        <title>Genome sequence of a serotype M3 strain of group A Streptococcus: phage-encoded toxins, the high-virulence phenotype, and clone emergence.</title>
        <authorList>
            <person name="Beres S.B."/>
            <person name="Sylva G.L."/>
            <person name="Barbian K.D."/>
            <person name="Lei B."/>
            <person name="Hoff J.S."/>
            <person name="Mammarella N.D."/>
            <person name="Liu M.Y."/>
            <person name="Smoot J.C."/>
            <person name="Porcella S.F."/>
            <person name="Parkins L.D."/>
            <person name="Campbell D.S."/>
            <person name="Smith T.M."/>
            <person name="McCormick J.K."/>
            <person name="Leung D.Y."/>
            <person name="Schlievert P.M."/>
            <person name="Musser J.M."/>
        </authorList>
    </citation>
    <scope>NUCLEOTIDE SEQUENCE [LARGE SCALE GENOMIC DNA]</scope>
    <source>
        <strain evidence="6">ATCC BAA-595 / MGAS315</strain>
    </source>
</reference>
<dbReference type="InterPro" id="IPR001387">
    <property type="entry name" value="Cro/C1-type_HTH"/>
</dbReference>
<evidence type="ECO:0000256" key="2">
    <source>
        <dbReference type="ARBA" id="ARBA00023125"/>
    </source>
</evidence>
<evidence type="ECO:0000256" key="1">
    <source>
        <dbReference type="ARBA" id="ARBA00023015"/>
    </source>
</evidence>
<evidence type="ECO:0000256" key="3">
    <source>
        <dbReference type="ARBA" id="ARBA00023163"/>
    </source>
</evidence>
<dbReference type="PROSITE" id="PS50943">
    <property type="entry name" value="HTH_CROC1"/>
    <property type="match status" value="1"/>
</dbReference>
<dbReference type="Proteomes" id="UP000000564">
    <property type="component" value="Chromosome"/>
</dbReference>
<feature type="domain" description="HTH cro/C1-type" evidence="4">
    <location>
        <begin position="7"/>
        <end position="61"/>
    </location>
</feature>
<keyword evidence="3" id="KW-0804">Transcription</keyword>
<protein>
    <submittedName>
        <fullName evidence="5">Putative repressor protein</fullName>
    </submittedName>
</protein>
<evidence type="ECO:0000313" key="5">
    <source>
        <dbReference type="EMBL" id="AAM79447.1"/>
    </source>
</evidence>
<dbReference type="Gene3D" id="2.10.109.10">
    <property type="entry name" value="Umud Fragment, subunit A"/>
    <property type="match status" value="1"/>
</dbReference>
<evidence type="ECO:0000259" key="4">
    <source>
        <dbReference type="PROSITE" id="PS50943"/>
    </source>
</evidence>
<dbReference type="Gene3D" id="1.10.260.40">
    <property type="entry name" value="lambda repressor-like DNA-binding domains"/>
    <property type="match status" value="1"/>
</dbReference>
<dbReference type="SUPFAM" id="SSF47413">
    <property type="entry name" value="lambda repressor-like DNA-binding domains"/>
    <property type="match status" value="1"/>
</dbReference>
<evidence type="ECO:0000313" key="6">
    <source>
        <dbReference type="Proteomes" id="UP000000564"/>
    </source>
</evidence>
<keyword evidence="2" id="KW-0238">DNA-binding</keyword>
<dbReference type="SUPFAM" id="SSF51306">
    <property type="entry name" value="LexA/Signal peptidase"/>
    <property type="match status" value="1"/>
</dbReference>